<comment type="caution">
    <text evidence="2">The sequence shown here is derived from an EMBL/GenBank/DDBJ whole genome shotgun (WGS) entry which is preliminary data.</text>
</comment>
<reference evidence="2 3" key="1">
    <citation type="journal article" name="Sci. Rep.">
        <title>Genome-scale phylogenetic analyses confirm Olpidium as the closest living zoosporic fungus to the non-flagellated, terrestrial fungi.</title>
        <authorList>
            <person name="Chang Y."/>
            <person name="Rochon D."/>
            <person name="Sekimoto S."/>
            <person name="Wang Y."/>
            <person name="Chovatia M."/>
            <person name="Sandor L."/>
            <person name="Salamov A."/>
            <person name="Grigoriev I.V."/>
            <person name="Stajich J.E."/>
            <person name="Spatafora J.W."/>
        </authorList>
    </citation>
    <scope>NUCLEOTIDE SEQUENCE [LARGE SCALE GENOMIC DNA]</scope>
    <source>
        <strain evidence="2">S191</strain>
    </source>
</reference>
<feature type="region of interest" description="Disordered" evidence="1">
    <location>
        <begin position="66"/>
        <end position="116"/>
    </location>
</feature>
<organism evidence="2 3">
    <name type="scientific">Olpidium bornovanus</name>
    <dbReference type="NCBI Taxonomy" id="278681"/>
    <lineage>
        <taxon>Eukaryota</taxon>
        <taxon>Fungi</taxon>
        <taxon>Fungi incertae sedis</taxon>
        <taxon>Olpidiomycota</taxon>
        <taxon>Olpidiomycotina</taxon>
        <taxon>Olpidiomycetes</taxon>
        <taxon>Olpidiales</taxon>
        <taxon>Olpidiaceae</taxon>
        <taxon>Olpidium</taxon>
    </lineage>
</organism>
<dbReference type="AlphaFoldDB" id="A0A8H7ZS43"/>
<proteinExistence type="predicted"/>
<keyword evidence="3" id="KW-1185">Reference proteome</keyword>
<protein>
    <submittedName>
        <fullName evidence="2">Uncharacterized protein</fullName>
    </submittedName>
</protein>
<dbReference type="EMBL" id="JAEFCI010009039">
    <property type="protein sequence ID" value="KAG5458058.1"/>
    <property type="molecule type" value="Genomic_DNA"/>
</dbReference>
<dbReference type="Proteomes" id="UP000673691">
    <property type="component" value="Unassembled WGS sequence"/>
</dbReference>
<evidence type="ECO:0000256" key="1">
    <source>
        <dbReference type="SAM" id="MobiDB-lite"/>
    </source>
</evidence>
<gene>
    <name evidence="2" type="ORF">BJ554DRAFT_1797</name>
</gene>
<sequence>MGGEGRGEGPAAHKHTDRPACQGHARANGGIQIARVHPANATVALSEISKRKPTTSRFRISTEIRSSQKVGRSNPLHYFSVPVPPVRFTSRIGPPPPTTTTPDKGGGRLDGSTAAG</sequence>
<name>A0A8H7ZS43_9FUNG</name>
<evidence type="ECO:0000313" key="3">
    <source>
        <dbReference type="Proteomes" id="UP000673691"/>
    </source>
</evidence>
<accession>A0A8H7ZS43</accession>
<feature type="region of interest" description="Disordered" evidence="1">
    <location>
        <begin position="1"/>
        <end position="29"/>
    </location>
</feature>
<evidence type="ECO:0000313" key="2">
    <source>
        <dbReference type="EMBL" id="KAG5458058.1"/>
    </source>
</evidence>